<dbReference type="NCBIfam" id="TIGR00059">
    <property type="entry name" value="L17"/>
    <property type="match status" value="1"/>
</dbReference>
<dbReference type="InterPro" id="IPR000456">
    <property type="entry name" value="Ribosomal_bL17"/>
</dbReference>
<evidence type="ECO:0000313" key="4">
    <source>
        <dbReference type="EMBL" id="GAF70419.1"/>
    </source>
</evidence>
<comment type="caution">
    <text evidence="4">The sequence shown here is derived from an EMBL/GenBank/DDBJ whole genome shotgun (WGS) entry which is preliminary data.</text>
</comment>
<dbReference type="Pfam" id="PF01196">
    <property type="entry name" value="Ribosomal_L17"/>
    <property type="match status" value="1"/>
</dbReference>
<comment type="similarity">
    <text evidence="1">Belongs to the bacterial ribosomal protein bL17 family.</text>
</comment>
<keyword evidence="2" id="KW-0689">Ribosomal protein</keyword>
<organism evidence="4">
    <name type="scientific">marine sediment metagenome</name>
    <dbReference type="NCBI Taxonomy" id="412755"/>
    <lineage>
        <taxon>unclassified sequences</taxon>
        <taxon>metagenomes</taxon>
        <taxon>ecological metagenomes</taxon>
    </lineage>
</organism>
<dbReference type="InterPro" id="IPR047859">
    <property type="entry name" value="Ribosomal_bL17_CS"/>
</dbReference>
<dbReference type="InterPro" id="IPR036373">
    <property type="entry name" value="Ribosomal_bL17_sf"/>
</dbReference>
<dbReference type="EMBL" id="BARS01009143">
    <property type="protein sequence ID" value="GAF70419.1"/>
    <property type="molecule type" value="Genomic_DNA"/>
</dbReference>
<gene>
    <name evidence="4" type="ORF">S01H1_17252</name>
</gene>
<name>X0RNM4_9ZZZZ</name>
<dbReference type="GO" id="GO:0003735">
    <property type="term" value="F:structural constituent of ribosome"/>
    <property type="evidence" value="ECO:0007669"/>
    <property type="project" value="InterPro"/>
</dbReference>
<dbReference type="GO" id="GO:0022625">
    <property type="term" value="C:cytosolic large ribosomal subunit"/>
    <property type="evidence" value="ECO:0007669"/>
    <property type="project" value="TreeGrafter"/>
</dbReference>
<accession>X0RNM4</accession>
<sequence>MTDLFRYEKIVTTEAKAKEVRGPAERMITLGKEGSLSSRRRALAFVTDKKIVDKVFNELAPRYAERPGGYTRLVKLGPRLGDSAPMCQLKLVE</sequence>
<protein>
    <recommendedName>
        <fullName evidence="5">50S ribosomal protein L17</fullName>
    </recommendedName>
</protein>
<keyword evidence="3" id="KW-0687">Ribonucleoprotein</keyword>
<dbReference type="GO" id="GO:0006412">
    <property type="term" value="P:translation"/>
    <property type="evidence" value="ECO:0007669"/>
    <property type="project" value="InterPro"/>
</dbReference>
<dbReference type="PANTHER" id="PTHR14413">
    <property type="entry name" value="RIBOSOMAL PROTEIN L17"/>
    <property type="match status" value="1"/>
</dbReference>
<dbReference type="PROSITE" id="PS01167">
    <property type="entry name" value="RIBOSOMAL_L17"/>
    <property type="match status" value="1"/>
</dbReference>
<dbReference type="Gene3D" id="3.90.1030.10">
    <property type="entry name" value="Ribosomal protein L17"/>
    <property type="match status" value="1"/>
</dbReference>
<evidence type="ECO:0000256" key="2">
    <source>
        <dbReference type="ARBA" id="ARBA00022980"/>
    </source>
</evidence>
<dbReference type="PANTHER" id="PTHR14413:SF16">
    <property type="entry name" value="LARGE RIBOSOMAL SUBUNIT PROTEIN BL17M"/>
    <property type="match status" value="1"/>
</dbReference>
<reference evidence="4" key="1">
    <citation type="journal article" date="2014" name="Front. Microbiol.">
        <title>High frequency of phylogenetically diverse reductive dehalogenase-homologous genes in deep subseafloor sedimentary metagenomes.</title>
        <authorList>
            <person name="Kawai M."/>
            <person name="Futagami T."/>
            <person name="Toyoda A."/>
            <person name="Takaki Y."/>
            <person name="Nishi S."/>
            <person name="Hori S."/>
            <person name="Arai W."/>
            <person name="Tsubouchi T."/>
            <person name="Morono Y."/>
            <person name="Uchiyama I."/>
            <person name="Ito T."/>
            <person name="Fujiyama A."/>
            <person name="Inagaki F."/>
            <person name="Takami H."/>
        </authorList>
    </citation>
    <scope>NUCLEOTIDE SEQUENCE</scope>
    <source>
        <strain evidence="4">Expedition CK06-06</strain>
    </source>
</reference>
<dbReference type="SUPFAM" id="SSF64263">
    <property type="entry name" value="Prokaryotic ribosomal protein L17"/>
    <property type="match status" value="1"/>
</dbReference>
<evidence type="ECO:0000256" key="3">
    <source>
        <dbReference type="ARBA" id="ARBA00023274"/>
    </source>
</evidence>
<evidence type="ECO:0000256" key="1">
    <source>
        <dbReference type="ARBA" id="ARBA00008777"/>
    </source>
</evidence>
<evidence type="ECO:0008006" key="5">
    <source>
        <dbReference type="Google" id="ProtNLM"/>
    </source>
</evidence>
<proteinExistence type="inferred from homology"/>
<dbReference type="AlphaFoldDB" id="X0RNM4"/>